<proteinExistence type="predicted"/>
<dbReference type="EMBL" id="NWVJ02000042">
    <property type="protein sequence ID" value="TVS98772.1"/>
    <property type="molecule type" value="Genomic_DNA"/>
</dbReference>
<protein>
    <submittedName>
        <fullName evidence="1">Uncharacterized protein</fullName>
    </submittedName>
</protein>
<comment type="caution">
    <text evidence="1">The sequence shown here is derived from an EMBL/GenBank/DDBJ whole genome shotgun (WGS) entry which is preliminary data.</text>
</comment>
<name>A0A6C1U394_WOLPI</name>
<dbReference type="AlphaFoldDB" id="A0A6C1U394"/>
<gene>
    <name evidence="1" type="ORF">COM42_000930</name>
</gene>
<organism evidence="1">
    <name type="scientific">Wolbachia pipientis</name>
    <dbReference type="NCBI Taxonomy" id="955"/>
    <lineage>
        <taxon>Bacteria</taxon>
        <taxon>Pseudomonadati</taxon>
        <taxon>Pseudomonadota</taxon>
        <taxon>Alphaproteobacteria</taxon>
        <taxon>Rickettsiales</taxon>
        <taxon>Anaplasmataceae</taxon>
        <taxon>Wolbachieae</taxon>
        <taxon>Wolbachia</taxon>
    </lineage>
</organism>
<accession>A0A6C1U394</accession>
<evidence type="ECO:0000313" key="1">
    <source>
        <dbReference type="EMBL" id="TVS98772.1"/>
    </source>
</evidence>
<sequence>MPAPRHWHLVKFTSIKVMLKYNVSDDDGKMDPSVKHWDDTIYYANCHNFRTAVTGMTLLIV</sequence>
<reference evidence="1" key="1">
    <citation type="submission" date="2019-07" db="EMBL/GenBank/DDBJ databases">
        <title>Genome assemblies of Wolbachia strains wAlbA and wAlbB in wild caught Aedes albopictus specimens.</title>
        <authorList>
            <person name="Kulkarni A."/>
            <person name="Yu W."/>
            <person name="Xue R.-D."/>
            <person name="Ma Y."/>
            <person name="Xu J."/>
        </authorList>
    </citation>
    <scope>NUCLEOTIDE SEQUENCE</scope>
    <source>
        <strain evidence="1">HN2016</strain>
    </source>
</reference>
<dbReference type="Proteomes" id="UP000218080">
    <property type="component" value="Unassembled WGS sequence"/>
</dbReference>